<dbReference type="Pfam" id="PF01966">
    <property type="entry name" value="HD"/>
    <property type="match status" value="1"/>
</dbReference>
<dbReference type="AlphaFoldDB" id="A0A1L9NQW4"/>
<dbReference type="EMBL" id="MLCB01000226">
    <property type="protein sequence ID" value="OJI91688.1"/>
    <property type="molecule type" value="Genomic_DNA"/>
</dbReference>
<dbReference type="CDD" id="cd00077">
    <property type="entry name" value="HDc"/>
    <property type="match status" value="1"/>
</dbReference>
<protein>
    <submittedName>
        <fullName evidence="2">HD domain protein</fullName>
    </submittedName>
</protein>
<dbReference type="STRING" id="696762.PFRI_40990"/>
<evidence type="ECO:0000313" key="3">
    <source>
        <dbReference type="Proteomes" id="UP000184514"/>
    </source>
</evidence>
<dbReference type="InterPro" id="IPR006674">
    <property type="entry name" value="HD_domain"/>
</dbReference>
<feature type="domain" description="HD" evidence="1">
    <location>
        <begin position="38"/>
        <end position="143"/>
    </location>
</feature>
<accession>A0A1L9NQW4</accession>
<organism evidence="2 3">
    <name type="scientific">Planktotalea frisia</name>
    <dbReference type="NCBI Taxonomy" id="696762"/>
    <lineage>
        <taxon>Bacteria</taxon>
        <taxon>Pseudomonadati</taxon>
        <taxon>Pseudomonadota</taxon>
        <taxon>Alphaproteobacteria</taxon>
        <taxon>Rhodobacterales</taxon>
        <taxon>Paracoccaceae</taxon>
        <taxon>Planktotalea</taxon>
    </lineage>
</organism>
<evidence type="ECO:0000313" key="2">
    <source>
        <dbReference type="EMBL" id="OJI91688.1"/>
    </source>
</evidence>
<dbReference type="InterPro" id="IPR003607">
    <property type="entry name" value="HD/PDEase_dom"/>
</dbReference>
<gene>
    <name evidence="2" type="ORF">PFRI_40990</name>
</gene>
<name>A0A1L9NQW4_9RHOB</name>
<reference evidence="2 3" key="1">
    <citation type="submission" date="2016-10" db="EMBL/GenBank/DDBJ databases">
        <title>Genome sequence of Planktotalea frisia SH6-1.</title>
        <authorList>
            <person name="Poehlein A."/>
            <person name="Bakenhus I."/>
            <person name="Voget S."/>
            <person name="Brinkhoff T."/>
            <person name="Simon M."/>
        </authorList>
    </citation>
    <scope>NUCLEOTIDE SEQUENCE [LARGE SCALE GENOMIC DNA]</scope>
    <source>
        <strain evidence="2 3">SH6-1</strain>
    </source>
</reference>
<proteinExistence type="predicted"/>
<dbReference type="Gene3D" id="1.10.3210.10">
    <property type="entry name" value="Hypothetical protein af1432"/>
    <property type="match status" value="1"/>
</dbReference>
<comment type="caution">
    <text evidence="2">The sequence shown here is derived from an EMBL/GenBank/DDBJ whole genome shotgun (WGS) entry which is preliminary data.</text>
</comment>
<dbReference type="Proteomes" id="UP000184514">
    <property type="component" value="Unassembled WGS sequence"/>
</dbReference>
<sequence length="201" mass="23257">MLDKPLDLARYDPVWRQAEPYMRARKNDVHIPLSFGWAVRLLDDYPEADKDICLLAILLHDIGWYSIDMEDIIEKGFSGPNMLQSDMRYLHETEGVRMGTDVLKATGWNADTIAQVCEIIDGHDTRPDPRHLNDRIVRDADKLWRFDVTGIAVACDWFKLTPRDYAARLEIQKDELETETGRKYATQTLIASRKALMLHLI</sequence>
<evidence type="ECO:0000259" key="1">
    <source>
        <dbReference type="Pfam" id="PF01966"/>
    </source>
</evidence>
<dbReference type="OrthoDB" id="942406at2"/>
<dbReference type="RefSeq" id="WP_072632565.1">
    <property type="nucleotide sequence ID" value="NZ_MLCB01000226.1"/>
</dbReference>
<dbReference type="SUPFAM" id="SSF109604">
    <property type="entry name" value="HD-domain/PDEase-like"/>
    <property type="match status" value="1"/>
</dbReference>
<keyword evidence="3" id="KW-1185">Reference proteome</keyword>